<dbReference type="InterPro" id="IPR021762">
    <property type="entry name" value="DUF3325"/>
</dbReference>
<evidence type="ECO:0000256" key="1">
    <source>
        <dbReference type="SAM" id="Phobius"/>
    </source>
</evidence>
<accession>A0A944D6G9</accession>
<evidence type="ECO:0000313" key="3">
    <source>
        <dbReference type="Proteomes" id="UP000694660"/>
    </source>
</evidence>
<feature type="transmembrane region" description="Helical" evidence="1">
    <location>
        <begin position="68"/>
        <end position="88"/>
    </location>
</feature>
<dbReference type="AlphaFoldDB" id="A0A944D6G9"/>
<sequence length="107" mass="11199">MAEALLLAACLAGYAGFGLLAVSMARHWRELAGDAALPPARCRALRRVGALAIAGSFALVLWRDGGGFGSLLGILLLSACATAVAFTLSARPRWLTGFAERLAERSR</sequence>
<feature type="transmembrane region" description="Helical" evidence="1">
    <location>
        <begin position="44"/>
        <end position="62"/>
    </location>
</feature>
<keyword evidence="1" id="KW-1133">Transmembrane helix</keyword>
<dbReference type="RefSeq" id="WP_214360575.1">
    <property type="nucleotide sequence ID" value="NZ_JAEKFT010000005.1"/>
</dbReference>
<protein>
    <submittedName>
        <fullName evidence="2">DUF3325 family protein</fullName>
    </submittedName>
</protein>
<dbReference type="Proteomes" id="UP000694660">
    <property type="component" value="Unassembled WGS sequence"/>
</dbReference>
<proteinExistence type="predicted"/>
<comment type="caution">
    <text evidence="2">The sequence shown here is derived from an EMBL/GenBank/DDBJ whole genome shotgun (WGS) entry which is preliminary data.</text>
</comment>
<evidence type="ECO:0000313" key="2">
    <source>
        <dbReference type="EMBL" id="MBT0960824.1"/>
    </source>
</evidence>
<dbReference type="EMBL" id="JAEKFT010000005">
    <property type="protein sequence ID" value="MBT0960824.1"/>
    <property type="molecule type" value="Genomic_DNA"/>
</dbReference>
<keyword evidence="1" id="KW-0812">Transmembrane</keyword>
<gene>
    <name evidence="2" type="ORF">I8J34_06500</name>
</gene>
<keyword evidence="1" id="KW-0472">Membrane</keyword>
<organism evidence="2 3">
    <name type="scientific">Denitromonas iodatirespirans</name>
    <dbReference type="NCBI Taxonomy" id="2795389"/>
    <lineage>
        <taxon>Bacteria</taxon>
        <taxon>Pseudomonadati</taxon>
        <taxon>Pseudomonadota</taxon>
        <taxon>Betaproteobacteria</taxon>
        <taxon>Rhodocyclales</taxon>
        <taxon>Zoogloeaceae</taxon>
        <taxon>Denitromonas</taxon>
    </lineage>
</organism>
<keyword evidence="3" id="KW-1185">Reference proteome</keyword>
<reference evidence="3" key="1">
    <citation type="journal article" date="2022" name="ISME J.">
        <title>Genetic and phylogenetic analysis of dissimilatory iodate-reducing bacteria identifies potential niches across the world's oceans.</title>
        <authorList>
            <person name="Reyes-Umana V."/>
            <person name="Henning Z."/>
            <person name="Lee K."/>
            <person name="Barnum T.P."/>
            <person name="Coates J.D."/>
        </authorList>
    </citation>
    <scope>NUCLEOTIDE SEQUENCE [LARGE SCALE GENOMIC DNA]</scope>
    <source>
        <strain evidence="3">IR12</strain>
    </source>
</reference>
<dbReference type="Pfam" id="PF11804">
    <property type="entry name" value="DUF3325"/>
    <property type="match status" value="1"/>
</dbReference>
<feature type="transmembrane region" description="Helical" evidence="1">
    <location>
        <begin position="6"/>
        <end position="23"/>
    </location>
</feature>
<name>A0A944D6G9_DENI1</name>